<accession>A0A914S432</accession>
<keyword evidence="3" id="KW-0378">Hydrolase</keyword>
<keyword evidence="5" id="KW-1185">Reference proteome</keyword>
<dbReference type="SUPFAM" id="SSF56784">
    <property type="entry name" value="HAD-like"/>
    <property type="match status" value="1"/>
</dbReference>
<evidence type="ECO:0000256" key="3">
    <source>
        <dbReference type="ARBA" id="ARBA00022801"/>
    </source>
</evidence>
<dbReference type="Pfam" id="PF05761">
    <property type="entry name" value="5_nucleotid"/>
    <property type="match status" value="1"/>
</dbReference>
<dbReference type="Gene3D" id="3.40.50.1000">
    <property type="entry name" value="HAD superfamily/HAD-like"/>
    <property type="match status" value="1"/>
</dbReference>
<evidence type="ECO:0000313" key="6">
    <source>
        <dbReference type="WBParaSite" id="PEQ_0001336801-mRNA-1"/>
    </source>
</evidence>
<dbReference type="WBParaSite" id="PEQ_0001336801-mRNA-1">
    <property type="protein sequence ID" value="PEQ_0001336801-mRNA-1"/>
    <property type="gene ID" value="PEQ_0001336801"/>
</dbReference>
<dbReference type="InterPro" id="IPR036412">
    <property type="entry name" value="HAD-like_sf"/>
</dbReference>
<reference evidence="6" key="1">
    <citation type="submission" date="2022-11" db="UniProtKB">
        <authorList>
            <consortium name="WormBaseParasite"/>
        </authorList>
    </citation>
    <scope>IDENTIFICATION</scope>
</reference>
<organism evidence="5 6">
    <name type="scientific">Parascaris equorum</name>
    <name type="common">Equine roundworm</name>
    <dbReference type="NCBI Taxonomy" id="6256"/>
    <lineage>
        <taxon>Eukaryota</taxon>
        <taxon>Metazoa</taxon>
        <taxon>Ecdysozoa</taxon>
        <taxon>Nematoda</taxon>
        <taxon>Chromadorea</taxon>
        <taxon>Rhabditida</taxon>
        <taxon>Spirurina</taxon>
        <taxon>Ascaridomorpha</taxon>
        <taxon>Ascaridoidea</taxon>
        <taxon>Ascarididae</taxon>
        <taxon>Parascaris</taxon>
    </lineage>
</organism>
<dbReference type="AlphaFoldDB" id="A0A914S432"/>
<name>A0A914S432_PAREQ</name>
<dbReference type="PANTHER" id="PTHR12103">
    <property type="entry name" value="5'-NUCLEOTIDASE DOMAIN-CONTAINING"/>
    <property type="match status" value="1"/>
</dbReference>
<protein>
    <submittedName>
        <fullName evidence="6">Uncharacterized protein</fullName>
    </submittedName>
</protein>
<evidence type="ECO:0000313" key="5">
    <source>
        <dbReference type="Proteomes" id="UP000887564"/>
    </source>
</evidence>
<keyword evidence="4" id="KW-0460">Magnesium</keyword>
<evidence type="ECO:0000256" key="1">
    <source>
        <dbReference type="ARBA" id="ARBA00009589"/>
    </source>
</evidence>
<proteinExistence type="inferred from homology"/>
<evidence type="ECO:0000256" key="4">
    <source>
        <dbReference type="ARBA" id="ARBA00022842"/>
    </source>
</evidence>
<dbReference type="GO" id="GO:0046872">
    <property type="term" value="F:metal ion binding"/>
    <property type="evidence" value="ECO:0007669"/>
    <property type="project" value="UniProtKB-KW"/>
</dbReference>
<dbReference type="InterPro" id="IPR023214">
    <property type="entry name" value="HAD_sf"/>
</dbReference>
<sequence>MKDTVLNNLDKYVVKDERIKQLLLQIKESGKQSFLLTNSDYAYTNGVMEYLIGKDWTSYFNITVVNAHKPKWFAEGTVFREVNTETGALKIGIHTGPLKQGEVYSGGSCDAFRRLVKARGKDVLYIGDHIFGDVLRSKKARGWRTFLVVPELTQELTVWTERKPLFKQIHTEFKSSLSNEMDSEYEVDHERPSLRRSTSKTISKVERYADVYASIGRSRLKSGQ</sequence>
<comment type="similarity">
    <text evidence="1">Belongs to the 5'(3')-deoxyribonucleotidase family.</text>
</comment>
<keyword evidence="2" id="KW-0479">Metal-binding</keyword>
<evidence type="ECO:0000256" key="2">
    <source>
        <dbReference type="ARBA" id="ARBA00022723"/>
    </source>
</evidence>
<dbReference type="PANTHER" id="PTHR12103:SF15">
    <property type="entry name" value="CYTOSOLIC PURINE 5'-NUCLEOTIDASE"/>
    <property type="match status" value="1"/>
</dbReference>
<dbReference type="InterPro" id="IPR008380">
    <property type="entry name" value="HAD-SF_hydro_IG_5-nucl"/>
</dbReference>
<dbReference type="GO" id="GO:0008253">
    <property type="term" value="F:5'-nucleotidase activity"/>
    <property type="evidence" value="ECO:0007669"/>
    <property type="project" value="TreeGrafter"/>
</dbReference>
<dbReference type="Proteomes" id="UP000887564">
    <property type="component" value="Unplaced"/>
</dbReference>